<name>A0A0K0FUU8_STRVS</name>
<accession>A0A0K0FUU8</accession>
<feature type="compositionally biased region" description="Low complexity" evidence="1">
    <location>
        <begin position="21"/>
        <end position="39"/>
    </location>
</feature>
<evidence type="ECO:0000313" key="2">
    <source>
        <dbReference type="Proteomes" id="UP000035680"/>
    </source>
</evidence>
<protein>
    <submittedName>
        <fullName evidence="3">CID domain-containing protein</fullName>
    </submittedName>
</protein>
<proteinExistence type="predicted"/>
<evidence type="ECO:0000256" key="1">
    <source>
        <dbReference type="SAM" id="MobiDB-lite"/>
    </source>
</evidence>
<keyword evidence="2" id="KW-1185">Reference proteome</keyword>
<organism evidence="2 3">
    <name type="scientific">Strongyloides venezuelensis</name>
    <name type="common">Threadworm</name>
    <dbReference type="NCBI Taxonomy" id="75913"/>
    <lineage>
        <taxon>Eukaryota</taxon>
        <taxon>Metazoa</taxon>
        <taxon>Ecdysozoa</taxon>
        <taxon>Nematoda</taxon>
        <taxon>Chromadorea</taxon>
        <taxon>Rhabditida</taxon>
        <taxon>Tylenchina</taxon>
        <taxon>Panagrolaimomorpha</taxon>
        <taxon>Strongyloidoidea</taxon>
        <taxon>Strongyloididae</taxon>
        <taxon>Strongyloides</taxon>
    </lineage>
</organism>
<reference evidence="3" key="2">
    <citation type="submission" date="2015-08" db="UniProtKB">
        <authorList>
            <consortium name="WormBaseParasite"/>
        </authorList>
    </citation>
    <scope>IDENTIFICATION</scope>
</reference>
<feature type="region of interest" description="Disordered" evidence="1">
    <location>
        <begin position="1"/>
        <end position="52"/>
    </location>
</feature>
<dbReference type="Proteomes" id="UP000035680">
    <property type="component" value="Unassembled WGS sequence"/>
</dbReference>
<dbReference type="WBParaSite" id="SVE_1611200.1">
    <property type="protein sequence ID" value="SVE_1611200.1"/>
    <property type="gene ID" value="SVE_1611200"/>
</dbReference>
<dbReference type="AlphaFoldDB" id="A0A0K0FUU8"/>
<evidence type="ECO:0000313" key="3">
    <source>
        <dbReference type="WBParaSite" id="SVE_1611200.1"/>
    </source>
</evidence>
<reference evidence="2" key="1">
    <citation type="submission" date="2014-07" db="EMBL/GenBank/DDBJ databases">
        <authorList>
            <person name="Martin A.A"/>
            <person name="De Silva N."/>
        </authorList>
    </citation>
    <scope>NUCLEOTIDE SEQUENCE</scope>
</reference>
<sequence>MPGNGFRDNRYNRNSGHRPNNYRQNNSSNSNGYGFEGNYNRGGHRSNQYQNYNNVQGDMSFRGFPNSNNYQQQPMNNFPFPQNGVFFNQPPPQVRQVDVRSANATFEKNIDQGNRRLDIYKRYLDLQKSAVEDINEYIDAFEKCKNVYLEKELLVRFNSLIEEKINELKRDEIYFFEFQEICKGCRHSDQNIDDAVKWLQNHRTHKSRDNFLCLLQLVLRFFIMLLYQKKTRSDLVRRLTNIIIRLIRYLHGYRNEYKNELVEMIPEFSVFYCLMKTYDRDEELVLRWSNAVKAFLVPLDKKFNNLEKSHENSMQEEYDSLKRRMFPNTNFNDERYKDVLSKKEKIDGILNKIDVSQCEKYINDCSVLSRNIKDWLYKQHDEMSHQDQIPHNLFGTTSFEVSTQNQNTNIDNRNWFEKEFYPSYSSIFHIDDDNVQYQPIDPSKYGPLEIAGEVSDRVKDYFDKYNKFLDGDIDKDQLAMLNRNENFENFMNMKKKLRDDVKKIAAEENTPYSKHFISSLEKIDYKDPKEMGKDLRDSNGTMSSNAFAMFLTGNR</sequence>